<comment type="caution">
    <text evidence="1">The sequence shown here is derived from an EMBL/GenBank/DDBJ whole genome shotgun (WGS) entry which is preliminary data.</text>
</comment>
<name>A0A4Q0Q563_9BRAD</name>
<dbReference type="Proteomes" id="UP000290174">
    <property type="component" value="Unassembled WGS sequence"/>
</dbReference>
<dbReference type="InterPro" id="IPR007487">
    <property type="entry name" value="ABC_transpt-TYRBP-like"/>
</dbReference>
<reference evidence="1 2" key="1">
    <citation type="submission" date="2018-11" db="EMBL/GenBank/DDBJ databases">
        <title>Bradyrhizobium sp. nov., isolated from effective nodules of peanut in China.</title>
        <authorList>
            <person name="Li Y."/>
        </authorList>
    </citation>
    <scope>NUCLEOTIDE SEQUENCE [LARGE SCALE GENOMIC DNA]</scope>
    <source>
        <strain evidence="1 2">CCBAU 51770</strain>
    </source>
</reference>
<evidence type="ECO:0000313" key="1">
    <source>
        <dbReference type="EMBL" id="RXG83722.1"/>
    </source>
</evidence>
<sequence length="329" mass="35857">MRRRDFISLLGGTATWPLAARAQQHDRTKRIGVLLGATTEHDPESEARLSAFRHRLEELGWIDGRTIRIDYRFAGGDADRIRTYVTELVKSAPDLIVANSSPVIAELKQATGTIPIVFAIVNDPVSQGFVASLARPGGNITGFTLIEFEIVGKWLELLKEMAPRTSRAKLLFNPVMGPFFAVWLRDIAAVSVASIELEPAPVHDRAEIEATMAALARDPGVGLITAADVFTVANRSLIIGLAERYRLPAIYQFRQFAAEGGLISYGPDTADIFHRAAAYVDRILKGANPGDLPVQQPTKFQLVLNLKTAKALGLTAPPSLLARADEVIE</sequence>
<protein>
    <submittedName>
        <fullName evidence="1">ABC transporter substrate-binding protein</fullName>
    </submittedName>
</protein>
<dbReference type="EMBL" id="RKMK01000099">
    <property type="protein sequence ID" value="RXG83722.1"/>
    <property type="molecule type" value="Genomic_DNA"/>
</dbReference>
<evidence type="ECO:0000313" key="2">
    <source>
        <dbReference type="Proteomes" id="UP000290174"/>
    </source>
</evidence>
<proteinExistence type="predicted"/>
<organism evidence="1 2">
    <name type="scientific">Bradyrhizobium zhanjiangense</name>
    <dbReference type="NCBI Taxonomy" id="1325107"/>
    <lineage>
        <taxon>Bacteria</taxon>
        <taxon>Pseudomonadati</taxon>
        <taxon>Pseudomonadota</taxon>
        <taxon>Alphaproteobacteria</taxon>
        <taxon>Hyphomicrobiales</taxon>
        <taxon>Nitrobacteraceae</taxon>
        <taxon>Bradyrhizobium</taxon>
    </lineage>
</organism>
<dbReference type="Pfam" id="PF04392">
    <property type="entry name" value="ABC_sub_bind"/>
    <property type="match status" value="1"/>
</dbReference>
<dbReference type="Gene3D" id="3.40.50.2300">
    <property type="match status" value="2"/>
</dbReference>
<dbReference type="PANTHER" id="PTHR35271">
    <property type="entry name" value="ABC TRANSPORTER, SUBSTRATE-BINDING LIPOPROTEIN-RELATED"/>
    <property type="match status" value="1"/>
</dbReference>
<dbReference type="RefSeq" id="WP_128936355.1">
    <property type="nucleotide sequence ID" value="NZ_CP022221.1"/>
</dbReference>
<dbReference type="AlphaFoldDB" id="A0A4Q0Q563"/>
<gene>
    <name evidence="1" type="ORF">EAS61_41205</name>
</gene>
<dbReference type="CDD" id="cd06325">
    <property type="entry name" value="PBP1_ABC_unchar_transporter"/>
    <property type="match status" value="1"/>
</dbReference>
<accession>A0A4Q0Q563</accession>
<dbReference type="PANTHER" id="PTHR35271:SF1">
    <property type="entry name" value="ABC TRANSPORTER, SUBSTRATE-BINDING LIPOPROTEIN"/>
    <property type="match status" value="1"/>
</dbReference>